<protein>
    <submittedName>
        <fullName evidence="5">Pyrimidine 5'-nucleotidase YjjG</fullName>
        <ecNumber evidence="5">3.1.3.5</ecNumber>
    </submittedName>
</protein>
<evidence type="ECO:0000256" key="1">
    <source>
        <dbReference type="ARBA" id="ARBA00001946"/>
    </source>
</evidence>
<dbReference type="Pfam" id="PF13419">
    <property type="entry name" value="HAD_2"/>
    <property type="match status" value="1"/>
</dbReference>
<dbReference type="SUPFAM" id="SSF56784">
    <property type="entry name" value="HAD-like"/>
    <property type="match status" value="1"/>
</dbReference>
<keyword evidence="2" id="KW-0479">Metal-binding</keyword>
<dbReference type="InterPro" id="IPR036412">
    <property type="entry name" value="HAD-like_sf"/>
</dbReference>
<dbReference type="NCBIfam" id="TIGR01509">
    <property type="entry name" value="HAD-SF-IA-v3"/>
    <property type="match status" value="1"/>
</dbReference>
<dbReference type="Gene3D" id="3.40.50.1000">
    <property type="entry name" value="HAD superfamily/HAD-like"/>
    <property type="match status" value="1"/>
</dbReference>
<sequence>MKRIADLSGLTYKQIYKYAMSFYKENKKGDLEVARQLGVKLPKWESQYERLYTDTKDCLKKLSRIYKIGVIANQSLGTSERLENLGVRKYLDLIIASAEEGVSKPDRRIFEIALERSSCKPENAVMIGDRIDNDIVPAKQLGMKTIWVKQGFGSLWNITDESEKADMEINNLSDVLKYL</sequence>
<proteinExistence type="predicted"/>
<dbReference type="GO" id="GO:0046872">
    <property type="term" value="F:metal ion binding"/>
    <property type="evidence" value="ECO:0007669"/>
    <property type="project" value="UniProtKB-KW"/>
</dbReference>
<dbReference type="InterPro" id="IPR051400">
    <property type="entry name" value="HAD-like_hydrolase"/>
</dbReference>
<evidence type="ECO:0000256" key="4">
    <source>
        <dbReference type="ARBA" id="ARBA00022842"/>
    </source>
</evidence>
<evidence type="ECO:0000256" key="3">
    <source>
        <dbReference type="ARBA" id="ARBA00022801"/>
    </source>
</evidence>
<accession>A0A174GJJ3</accession>
<evidence type="ECO:0000256" key="2">
    <source>
        <dbReference type="ARBA" id="ARBA00022723"/>
    </source>
</evidence>
<gene>
    <name evidence="5" type="primary">yjjG</name>
    <name evidence="5" type="ORF">ERS852498_00060</name>
</gene>
<dbReference type="AlphaFoldDB" id="A0A174GJJ3"/>
<reference evidence="5 6" key="1">
    <citation type="submission" date="2015-09" db="EMBL/GenBank/DDBJ databases">
        <authorList>
            <consortium name="Pathogen Informatics"/>
        </authorList>
    </citation>
    <scope>NUCLEOTIDE SEQUENCE [LARGE SCALE GENOMIC DNA]</scope>
    <source>
        <strain evidence="5 6">2789STDY5834885</strain>
    </source>
</reference>
<keyword evidence="4" id="KW-0460">Magnesium</keyword>
<organism evidence="5 6">
    <name type="scientific">Fusicatenibacter saccharivorans</name>
    <dbReference type="NCBI Taxonomy" id="1150298"/>
    <lineage>
        <taxon>Bacteria</taxon>
        <taxon>Bacillati</taxon>
        <taxon>Bacillota</taxon>
        <taxon>Clostridia</taxon>
        <taxon>Lachnospirales</taxon>
        <taxon>Lachnospiraceae</taxon>
        <taxon>Fusicatenibacter</taxon>
    </lineage>
</organism>
<dbReference type="GO" id="GO:0044281">
    <property type="term" value="P:small molecule metabolic process"/>
    <property type="evidence" value="ECO:0007669"/>
    <property type="project" value="UniProtKB-ARBA"/>
</dbReference>
<name>A0A174GJJ3_9FIRM</name>
<evidence type="ECO:0000313" key="5">
    <source>
        <dbReference type="EMBL" id="CUO62171.1"/>
    </source>
</evidence>
<dbReference type="NCBIfam" id="TIGR01549">
    <property type="entry name" value="HAD-SF-IA-v1"/>
    <property type="match status" value="1"/>
</dbReference>
<dbReference type="PANTHER" id="PTHR46470">
    <property type="entry name" value="N-ACYLNEURAMINATE-9-PHOSPHATASE"/>
    <property type="match status" value="1"/>
</dbReference>
<dbReference type="InterPro" id="IPR006439">
    <property type="entry name" value="HAD-SF_hydro_IA"/>
</dbReference>
<evidence type="ECO:0000313" key="6">
    <source>
        <dbReference type="Proteomes" id="UP000095709"/>
    </source>
</evidence>
<dbReference type="Proteomes" id="UP000095709">
    <property type="component" value="Unassembled WGS sequence"/>
</dbReference>
<dbReference type="InterPro" id="IPR023214">
    <property type="entry name" value="HAD_sf"/>
</dbReference>
<comment type="cofactor">
    <cofactor evidence="1">
        <name>Mg(2+)</name>
        <dbReference type="ChEBI" id="CHEBI:18420"/>
    </cofactor>
</comment>
<dbReference type="GO" id="GO:0008253">
    <property type="term" value="F:5'-nucleotidase activity"/>
    <property type="evidence" value="ECO:0007669"/>
    <property type="project" value="UniProtKB-EC"/>
</dbReference>
<dbReference type="PANTHER" id="PTHR46470:SF2">
    <property type="entry name" value="GLYCERALDEHYDE 3-PHOSPHATE PHOSPHATASE"/>
    <property type="match status" value="1"/>
</dbReference>
<keyword evidence="3 5" id="KW-0378">Hydrolase</keyword>
<dbReference type="EMBL" id="CZAL01000001">
    <property type="protein sequence ID" value="CUO62171.1"/>
    <property type="molecule type" value="Genomic_DNA"/>
</dbReference>
<dbReference type="EC" id="3.1.3.5" evidence="5"/>
<dbReference type="InterPro" id="IPR041492">
    <property type="entry name" value="HAD_2"/>
</dbReference>